<keyword evidence="3" id="KW-0645">Protease</keyword>
<organism evidence="7 8">
    <name type="scientific">Psilocybe cyanescens</name>
    <dbReference type="NCBI Taxonomy" id="93625"/>
    <lineage>
        <taxon>Eukaryota</taxon>
        <taxon>Fungi</taxon>
        <taxon>Dikarya</taxon>
        <taxon>Basidiomycota</taxon>
        <taxon>Agaricomycotina</taxon>
        <taxon>Agaricomycetes</taxon>
        <taxon>Agaricomycetidae</taxon>
        <taxon>Agaricales</taxon>
        <taxon>Agaricineae</taxon>
        <taxon>Strophariaceae</taxon>
        <taxon>Psilocybe</taxon>
    </lineage>
</organism>
<keyword evidence="2 3" id="KW-0064">Aspartyl protease</keyword>
<evidence type="ECO:0000256" key="5">
    <source>
        <dbReference type="SAM" id="SignalP"/>
    </source>
</evidence>
<keyword evidence="4" id="KW-0812">Transmembrane</keyword>
<dbReference type="EMBL" id="NHYD01000963">
    <property type="protein sequence ID" value="PPQ92833.1"/>
    <property type="molecule type" value="Genomic_DNA"/>
</dbReference>
<comment type="similarity">
    <text evidence="1 3">Belongs to the peptidase A1 family.</text>
</comment>
<dbReference type="InterPro" id="IPR034164">
    <property type="entry name" value="Pepsin-like_dom"/>
</dbReference>
<proteinExistence type="inferred from homology"/>
<keyword evidence="8" id="KW-1185">Reference proteome</keyword>
<dbReference type="STRING" id="93625.A0A409XPU9"/>
<dbReference type="Proteomes" id="UP000283269">
    <property type="component" value="Unassembled WGS sequence"/>
</dbReference>
<evidence type="ECO:0000256" key="2">
    <source>
        <dbReference type="ARBA" id="ARBA00022750"/>
    </source>
</evidence>
<feature type="chain" id="PRO_5019203529" description="Peptidase A1 domain-containing protein" evidence="5">
    <location>
        <begin position="24"/>
        <end position="490"/>
    </location>
</feature>
<dbReference type="InParanoid" id="A0A409XPU9"/>
<evidence type="ECO:0000256" key="4">
    <source>
        <dbReference type="SAM" id="Phobius"/>
    </source>
</evidence>
<keyword evidence="4" id="KW-0472">Membrane</keyword>
<accession>A0A409XPU9</accession>
<dbReference type="PANTHER" id="PTHR47966:SF57">
    <property type="entry name" value="PEPTIDASE A1 DOMAIN-CONTAINING PROTEIN"/>
    <property type="match status" value="1"/>
</dbReference>
<dbReference type="GO" id="GO:0006508">
    <property type="term" value="P:proteolysis"/>
    <property type="evidence" value="ECO:0007669"/>
    <property type="project" value="UniProtKB-KW"/>
</dbReference>
<dbReference type="PROSITE" id="PS51767">
    <property type="entry name" value="PEPTIDASE_A1"/>
    <property type="match status" value="1"/>
</dbReference>
<feature type="signal peptide" evidence="5">
    <location>
        <begin position="1"/>
        <end position="23"/>
    </location>
</feature>
<keyword evidence="5" id="KW-0732">Signal</keyword>
<dbReference type="InterPro" id="IPR021109">
    <property type="entry name" value="Peptidase_aspartic_dom_sf"/>
</dbReference>
<dbReference type="GO" id="GO:0004190">
    <property type="term" value="F:aspartic-type endopeptidase activity"/>
    <property type="evidence" value="ECO:0007669"/>
    <property type="project" value="UniProtKB-KW"/>
</dbReference>
<reference evidence="7 8" key="1">
    <citation type="journal article" date="2018" name="Evol. Lett.">
        <title>Horizontal gene cluster transfer increased hallucinogenic mushroom diversity.</title>
        <authorList>
            <person name="Reynolds H.T."/>
            <person name="Vijayakumar V."/>
            <person name="Gluck-Thaler E."/>
            <person name="Korotkin H.B."/>
            <person name="Matheny P.B."/>
            <person name="Slot J.C."/>
        </authorList>
    </citation>
    <scope>NUCLEOTIDE SEQUENCE [LARGE SCALE GENOMIC DNA]</scope>
    <source>
        <strain evidence="7 8">2631</strain>
    </source>
</reference>
<feature type="domain" description="Peptidase A1" evidence="6">
    <location>
        <begin position="60"/>
        <end position="416"/>
    </location>
</feature>
<dbReference type="PANTHER" id="PTHR47966">
    <property type="entry name" value="BETA-SITE APP-CLEAVING ENZYME, ISOFORM A-RELATED"/>
    <property type="match status" value="1"/>
</dbReference>
<protein>
    <recommendedName>
        <fullName evidence="6">Peptidase A1 domain-containing protein</fullName>
    </recommendedName>
</protein>
<dbReference type="PRINTS" id="PR00792">
    <property type="entry name" value="PEPSIN"/>
</dbReference>
<sequence length="490" mass="53316">MAWSFIALVLCIATASIDNVVQAVHIPIRGTRGTASKFRRQHNPLRPGTLLLVNSGDISYYAEIGLGNQSFRVLVDTGSSDLWVSGSVLKSIDTGKDASIQYAANKVEGSIKQATLEFAGHVVADQAFLEIPSGSVNTEGQGILGLGPGSSSFISDKLGLPAGAPALDRIFAQNRSVPNYFTVLLGRHTGDLRSLYRLDLMLIQSPDPTDSFNGSITVGEVLKDYAAILDETKLNITTVPGNMIEEQHLQVLLDTDGLIGPDGHSIQIESNVTQTENRKQATVVFDCGFTLPQVTRSVAEAIYSKFFGSKFTQLPGLGGVWILPCEQEVNITFSFGGKLYPIHPLDMSIEPSAVNLTGFQTPSGEKGCIGTFQPFTYDRGSNPTYDMVLGMAFMRNVYSLFDYGDFIRDSTEVENAYVQLHSLTDPAEAHADFVSVRLGGVDTTGDRGLKSENDARKKSIYYVIAIVAVVAILTLAVVVYIWRRRRRGRR</sequence>
<evidence type="ECO:0000256" key="1">
    <source>
        <dbReference type="ARBA" id="ARBA00007447"/>
    </source>
</evidence>
<evidence type="ECO:0000313" key="7">
    <source>
        <dbReference type="EMBL" id="PPQ92833.1"/>
    </source>
</evidence>
<dbReference type="CDD" id="cd05471">
    <property type="entry name" value="pepsin_like"/>
    <property type="match status" value="1"/>
</dbReference>
<dbReference type="Gene3D" id="2.40.70.10">
    <property type="entry name" value="Acid Proteases"/>
    <property type="match status" value="2"/>
</dbReference>
<gene>
    <name evidence="7" type="ORF">CVT25_004321</name>
</gene>
<dbReference type="InterPro" id="IPR001461">
    <property type="entry name" value="Aspartic_peptidase_A1"/>
</dbReference>
<dbReference type="PROSITE" id="PS00141">
    <property type="entry name" value="ASP_PROTEASE"/>
    <property type="match status" value="1"/>
</dbReference>
<dbReference type="SUPFAM" id="SSF50630">
    <property type="entry name" value="Acid proteases"/>
    <property type="match status" value="1"/>
</dbReference>
<name>A0A409XPU9_PSICY</name>
<dbReference type="AlphaFoldDB" id="A0A409XPU9"/>
<comment type="caution">
    <text evidence="7">The sequence shown here is derived from an EMBL/GenBank/DDBJ whole genome shotgun (WGS) entry which is preliminary data.</text>
</comment>
<dbReference type="OrthoDB" id="15189at2759"/>
<keyword evidence="4" id="KW-1133">Transmembrane helix</keyword>
<feature type="transmembrane region" description="Helical" evidence="4">
    <location>
        <begin position="460"/>
        <end position="482"/>
    </location>
</feature>
<evidence type="ECO:0000256" key="3">
    <source>
        <dbReference type="RuleBase" id="RU000454"/>
    </source>
</evidence>
<evidence type="ECO:0000313" key="8">
    <source>
        <dbReference type="Proteomes" id="UP000283269"/>
    </source>
</evidence>
<dbReference type="InterPro" id="IPR033121">
    <property type="entry name" value="PEPTIDASE_A1"/>
</dbReference>
<keyword evidence="3" id="KW-0378">Hydrolase</keyword>
<dbReference type="InterPro" id="IPR001969">
    <property type="entry name" value="Aspartic_peptidase_AS"/>
</dbReference>
<dbReference type="Pfam" id="PF00026">
    <property type="entry name" value="Asp"/>
    <property type="match status" value="1"/>
</dbReference>
<evidence type="ECO:0000259" key="6">
    <source>
        <dbReference type="PROSITE" id="PS51767"/>
    </source>
</evidence>